<keyword evidence="3" id="KW-1133">Transmembrane helix</keyword>
<dbReference type="AlphaFoldDB" id="A0A8X8CPD4"/>
<keyword evidence="5" id="KW-1185">Reference proteome</keyword>
<evidence type="ECO:0000256" key="1">
    <source>
        <dbReference type="SAM" id="Coils"/>
    </source>
</evidence>
<dbReference type="OrthoDB" id="1719803at2759"/>
<proteinExistence type="predicted"/>
<keyword evidence="3" id="KW-0812">Transmembrane</keyword>
<evidence type="ECO:0000256" key="3">
    <source>
        <dbReference type="SAM" id="Phobius"/>
    </source>
</evidence>
<organism evidence="4 5">
    <name type="scientific">Populus tomentosa</name>
    <name type="common">Chinese white poplar</name>
    <dbReference type="NCBI Taxonomy" id="118781"/>
    <lineage>
        <taxon>Eukaryota</taxon>
        <taxon>Viridiplantae</taxon>
        <taxon>Streptophyta</taxon>
        <taxon>Embryophyta</taxon>
        <taxon>Tracheophyta</taxon>
        <taxon>Spermatophyta</taxon>
        <taxon>Magnoliopsida</taxon>
        <taxon>eudicotyledons</taxon>
        <taxon>Gunneridae</taxon>
        <taxon>Pentapetalae</taxon>
        <taxon>rosids</taxon>
        <taxon>fabids</taxon>
        <taxon>Malpighiales</taxon>
        <taxon>Salicaceae</taxon>
        <taxon>Saliceae</taxon>
        <taxon>Populus</taxon>
    </lineage>
</organism>
<keyword evidence="1" id="KW-0175">Coiled coil</keyword>
<evidence type="ECO:0000313" key="5">
    <source>
        <dbReference type="Proteomes" id="UP000886885"/>
    </source>
</evidence>
<dbReference type="PANTHER" id="PTHR35712">
    <property type="entry name" value="MYOSIN HEAVY CHAIN-LIKE PROTEIN"/>
    <property type="match status" value="1"/>
</dbReference>
<reference evidence="4" key="1">
    <citation type="journal article" date="2020" name="bioRxiv">
        <title>Hybrid origin of Populus tomentosa Carr. identified through genome sequencing and phylogenomic analysis.</title>
        <authorList>
            <person name="An X."/>
            <person name="Gao K."/>
            <person name="Chen Z."/>
            <person name="Li J."/>
            <person name="Yang X."/>
            <person name="Yang X."/>
            <person name="Zhou J."/>
            <person name="Guo T."/>
            <person name="Zhao T."/>
            <person name="Huang S."/>
            <person name="Miao D."/>
            <person name="Khan W.U."/>
            <person name="Rao P."/>
            <person name="Ye M."/>
            <person name="Lei B."/>
            <person name="Liao W."/>
            <person name="Wang J."/>
            <person name="Ji L."/>
            <person name="Li Y."/>
            <person name="Guo B."/>
            <person name="Mustafa N.S."/>
            <person name="Li S."/>
            <person name="Yun Q."/>
            <person name="Keller S.R."/>
            <person name="Mao J."/>
            <person name="Zhang R."/>
            <person name="Strauss S.H."/>
        </authorList>
    </citation>
    <scope>NUCLEOTIDE SEQUENCE</scope>
    <source>
        <strain evidence="4">GM15</strain>
        <tissue evidence="4">Leaf</tissue>
    </source>
</reference>
<feature type="coiled-coil region" evidence="1">
    <location>
        <begin position="444"/>
        <end position="492"/>
    </location>
</feature>
<gene>
    <name evidence="4" type="ORF">POTOM_034496</name>
</gene>
<evidence type="ECO:0000256" key="2">
    <source>
        <dbReference type="SAM" id="MobiDB-lite"/>
    </source>
</evidence>
<accession>A0A8X8CPD4</accession>
<keyword evidence="3" id="KW-0472">Membrane</keyword>
<sequence length="686" mass="78148">MDTNLNDKESMVARIQQLEHERDELHKDIEQLTAGLVQEIEKLKKQLVACTRDNLNLQEELSEAYRIKVRKLLYLLAVLSLFDAFCDRAYMFTTLSSDPIGRTTPSRGCKGWSLTLSAHVYSGVCLYVASIILFLGNMEAEKQVKFFQGCVAAAFAERDTSIMEAEKAKEKEESMSRKFNEIQQRLEVLNSDVLEQKRLNDALESDLVKQEEQIETFKKVVNKFYEIRQYSLEGFEDTSWDDKCACLLHDSEEMWSYNDASTSKYISALEEEVEALRNSLEKLQSKLQVGLEIENHLKKKVHELEMKQVLWNKMVTTRIEELCRYHSQHRDQITSLLGEERSYLKSIIDLAEEKIKQFDVTREQNLELCRVVKPQENKFGDLHTSTDADSALASKRNDEGSPDIVADKEGNLSEGLAQALQEKVSALLLLSQQEERHLLERNVCMALQKKTEELQRNLLQVTNEKVKVLMELAQLKLEYQQLQEKVGNEIKQDFLCDNGERRLSNHERDGRIRNLLKRTYLRRWMGMLDSGNEAQASTSGAGSFSGKRSDDMDFARMKIENATLKESMESMDHLISAIHRLRLALLKVKESDTGEGTVSGLPVALDDIISEARLVKIALGSSLPISWSAEADDASIGESFHNRLTDIYGEHSSEKIDPVSAAGFEMVELLILAGQILKDNRTIEGS</sequence>
<feature type="region of interest" description="Disordered" evidence="2">
    <location>
        <begin position="380"/>
        <end position="403"/>
    </location>
</feature>
<name>A0A8X8CPD4_POPTO</name>
<comment type="caution">
    <text evidence="4">The sequence shown here is derived from an EMBL/GenBank/DDBJ whole genome shotgun (WGS) entry which is preliminary data.</text>
</comment>
<dbReference type="Proteomes" id="UP000886885">
    <property type="component" value="Chromosome 9D"/>
</dbReference>
<feature type="coiled-coil region" evidence="1">
    <location>
        <begin position="8"/>
        <end position="60"/>
    </location>
</feature>
<dbReference type="PANTHER" id="PTHR35712:SF1">
    <property type="entry name" value="MYOSIN HEAVY CHAIN-LIKE PROTEIN"/>
    <property type="match status" value="1"/>
</dbReference>
<evidence type="ECO:0000313" key="4">
    <source>
        <dbReference type="EMBL" id="KAG6761287.1"/>
    </source>
</evidence>
<protein>
    <submittedName>
        <fullName evidence="4">Uncharacterized protein</fullName>
    </submittedName>
</protein>
<feature type="transmembrane region" description="Helical" evidence="3">
    <location>
        <begin position="112"/>
        <end position="135"/>
    </location>
</feature>
<dbReference type="EMBL" id="JAAWWB010000018">
    <property type="protein sequence ID" value="KAG6761287.1"/>
    <property type="molecule type" value="Genomic_DNA"/>
</dbReference>
<feature type="coiled-coil region" evidence="1">
    <location>
        <begin position="165"/>
        <end position="220"/>
    </location>
</feature>